<evidence type="ECO:0000256" key="5">
    <source>
        <dbReference type="ARBA" id="ARBA00023136"/>
    </source>
</evidence>
<dbReference type="PANTHER" id="PTHR22911">
    <property type="entry name" value="ACYL-MALONYL CONDENSING ENZYME-RELATED"/>
    <property type="match status" value="1"/>
</dbReference>
<keyword evidence="9" id="KW-1185">Reference proteome</keyword>
<keyword evidence="5 6" id="KW-0472">Membrane</keyword>
<dbReference type="OrthoDB" id="7165334at2"/>
<evidence type="ECO:0000259" key="7">
    <source>
        <dbReference type="Pfam" id="PF00892"/>
    </source>
</evidence>
<feature type="transmembrane region" description="Helical" evidence="6">
    <location>
        <begin position="149"/>
        <end position="166"/>
    </location>
</feature>
<dbReference type="AlphaFoldDB" id="A0A501WUB6"/>
<proteinExistence type="inferred from homology"/>
<accession>A0A501WUB6</accession>
<gene>
    <name evidence="8" type="ORF">FJM51_09990</name>
</gene>
<evidence type="ECO:0000256" key="2">
    <source>
        <dbReference type="ARBA" id="ARBA00009853"/>
    </source>
</evidence>
<evidence type="ECO:0000256" key="3">
    <source>
        <dbReference type="ARBA" id="ARBA00022692"/>
    </source>
</evidence>
<dbReference type="GO" id="GO:0016020">
    <property type="term" value="C:membrane"/>
    <property type="evidence" value="ECO:0007669"/>
    <property type="project" value="UniProtKB-SubCell"/>
</dbReference>
<feature type="transmembrane region" description="Helical" evidence="6">
    <location>
        <begin position="66"/>
        <end position="90"/>
    </location>
</feature>
<dbReference type="SUPFAM" id="SSF103481">
    <property type="entry name" value="Multidrug resistance efflux transporter EmrE"/>
    <property type="match status" value="2"/>
</dbReference>
<dbReference type="InterPro" id="IPR037185">
    <property type="entry name" value="EmrE-like"/>
</dbReference>
<name>A0A501WUB6_9RHOB</name>
<evidence type="ECO:0000313" key="8">
    <source>
        <dbReference type="EMBL" id="TPE50967.1"/>
    </source>
</evidence>
<dbReference type="Proteomes" id="UP000319255">
    <property type="component" value="Unassembled WGS sequence"/>
</dbReference>
<feature type="transmembrane region" description="Helical" evidence="6">
    <location>
        <begin position="211"/>
        <end position="230"/>
    </location>
</feature>
<dbReference type="PANTHER" id="PTHR22911:SF6">
    <property type="entry name" value="SOLUTE CARRIER FAMILY 35 MEMBER G1"/>
    <property type="match status" value="1"/>
</dbReference>
<evidence type="ECO:0000313" key="9">
    <source>
        <dbReference type="Proteomes" id="UP000319255"/>
    </source>
</evidence>
<comment type="similarity">
    <text evidence="2">Belongs to the drug/metabolite transporter (DMT) superfamily. 10 TMS drug/metabolite exporter (DME) (TC 2.A.7.3) family.</text>
</comment>
<evidence type="ECO:0000256" key="6">
    <source>
        <dbReference type="SAM" id="Phobius"/>
    </source>
</evidence>
<feature type="domain" description="EamA" evidence="7">
    <location>
        <begin position="8"/>
        <end position="139"/>
    </location>
</feature>
<feature type="transmembrane region" description="Helical" evidence="6">
    <location>
        <begin position="264"/>
        <end position="282"/>
    </location>
</feature>
<keyword evidence="3 6" id="KW-0812">Transmembrane</keyword>
<feature type="transmembrane region" description="Helical" evidence="6">
    <location>
        <begin position="178"/>
        <end position="199"/>
    </location>
</feature>
<dbReference type="InterPro" id="IPR000620">
    <property type="entry name" value="EamA_dom"/>
</dbReference>
<evidence type="ECO:0000256" key="1">
    <source>
        <dbReference type="ARBA" id="ARBA00004141"/>
    </source>
</evidence>
<dbReference type="EMBL" id="VFRP01000008">
    <property type="protein sequence ID" value="TPE50967.1"/>
    <property type="molecule type" value="Genomic_DNA"/>
</dbReference>
<feature type="transmembrane region" description="Helical" evidence="6">
    <location>
        <begin position="34"/>
        <end position="54"/>
    </location>
</feature>
<reference evidence="8 9" key="1">
    <citation type="submission" date="2019-06" db="EMBL/GenBank/DDBJ databases">
        <title>A novel bacterium of genus Amaricoccus, isolated from marine sediment.</title>
        <authorList>
            <person name="Huang H."/>
            <person name="Mo K."/>
            <person name="Hu Y."/>
        </authorList>
    </citation>
    <scope>NUCLEOTIDE SEQUENCE [LARGE SCALE GENOMIC DNA]</scope>
    <source>
        <strain evidence="8 9">HB172011</strain>
    </source>
</reference>
<feature type="domain" description="EamA" evidence="7">
    <location>
        <begin position="150"/>
        <end position="276"/>
    </location>
</feature>
<protein>
    <submittedName>
        <fullName evidence="8">DMT family transporter</fullName>
    </submittedName>
</protein>
<feature type="transmembrane region" description="Helical" evidence="6">
    <location>
        <begin position="125"/>
        <end position="143"/>
    </location>
</feature>
<organism evidence="8 9">
    <name type="scientific">Amaricoccus solimangrovi</name>
    <dbReference type="NCBI Taxonomy" id="2589815"/>
    <lineage>
        <taxon>Bacteria</taxon>
        <taxon>Pseudomonadati</taxon>
        <taxon>Pseudomonadota</taxon>
        <taxon>Alphaproteobacteria</taxon>
        <taxon>Rhodobacterales</taxon>
        <taxon>Paracoccaceae</taxon>
        <taxon>Amaricoccus</taxon>
    </lineage>
</organism>
<evidence type="ECO:0000256" key="4">
    <source>
        <dbReference type="ARBA" id="ARBA00022989"/>
    </source>
</evidence>
<keyword evidence="4 6" id="KW-1133">Transmembrane helix</keyword>
<comment type="caution">
    <text evidence="8">The sequence shown here is derived from an EMBL/GenBank/DDBJ whole genome shotgun (WGS) entry which is preliminary data.</text>
</comment>
<dbReference type="Pfam" id="PF00892">
    <property type="entry name" value="EamA"/>
    <property type="match status" value="2"/>
</dbReference>
<comment type="subcellular location">
    <subcellularLocation>
        <location evidence="1">Membrane</location>
        <topology evidence="1">Multi-pass membrane protein</topology>
    </subcellularLocation>
</comment>
<feature type="transmembrane region" description="Helical" evidence="6">
    <location>
        <begin position="96"/>
        <end position="116"/>
    </location>
</feature>
<dbReference type="RefSeq" id="WP_140453998.1">
    <property type="nucleotide sequence ID" value="NZ_VFRP01000008.1"/>
</dbReference>
<feature type="transmembrane region" description="Helical" evidence="6">
    <location>
        <begin position="242"/>
        <end position="258"/>
    </location>
</feature>
<sequence>MMNHNLRAAALLTLGMLLFAGEDALIKTLTRELPFSQVLGMIGLAGVLVFGGLLRLGGGRFWTRDLLAPAVVLRNSGEAVSAVAIVLALGLADLSVTAAITQAVPLFITFGAALLLGERVGWRRATAIGLGFVGVLLIVKPGLAGFEPASLWAVVAAAGLAARDLATRRVPARMSSPHLSASAFAAILLGAVLMGLVLGETPVPPTAAQTLLALGCVTLTITGYTLLVAATRIGEASALAPVRYARLVFALILARIVFGERLDPLTLAGAAIIVGSGCYTLWREARLSRRASALVPAGTAPVQPASGASGSRAA</sequence>